<reference evidence="1 2" key="1">
    <citation type="journal article" date="2015" name="Genome Biol.">
        <title>Comparative genomics of Steinernema reveals deeply conserved gene regulatory networks.</title>
        <authorList>
            <person name="Dillman A.R."/>
            <person name="Macchietto M."/>
            <person name="Porter C.F."/>
            <person name="Rogers A."/>
            <person name="Williams B."/>
            <person name="Antoshechkin I."/>
            <person name="Lee M.M."/>
            <person name="Goodwin Z."/>
            <person name="Lu X."/>
            <person name="Lewis E.E."/>
            <person name="Goodrich-Blair H."/>
            <person name="Stock S.P."/>
            <person name="Adams B.J."/>
            <person name="Sternberg P.W."/>
            <person name="Mortazavi A."/>
        </authorList>
    </citation>
    <scope>NUCLEOTIDE SEQUENCE [LARGE SCALE GENOMIC DNA]</scope>
    <source>
        <strain evidence="1 2">ALL</strain>
    </source>
</reference>
<name>A0A4V6I790_STECR</name>
<protein>
    <submittedName>
        <fullName evidence="1">Uncharacterized protein</fullName>
    </submittedName>
</protein>
<evidence type="ECO:0000313" key="2">
    <source>
        <dbReference type="Proteomes" id="UP000298663"/>
    </source>
</evidence>
<comment type="caution">
    <text evidence="1">The sequence shown here is derived from an EMBL/GenBank/DDBJ whole genome shotgun (WGS) entry which is preliminary data.</text>
</comment>
<organism evidence="1 2">
    <name type="scientific">Steinernema carpocapsae</name>
    <name type="common">Entomopathogenic nematode</name>
    <dbReference type="NCBI Taxonomy" id="34508"/>
    <lineage>
        <taxon>Eukaryota</taxon>
        <taxon>Metazoa</taxon>
        <taxon>Ecdysozoa</taxon>
        <taxon>Nematoda</taxon>
        <taxon>Chromadorea</taxon>
        <taxon>Rhabditida</taxon>
        <taxon>Tylenchina</taxon>
        <taxon>Panagrolaimomorpha</taxon>
        <taxon>Strongyloidoidea</taxon>
        <taxon>Steinernematidae</taxon>
        <taxon>Steinernema</taxon>
    </lineage>
</organism>
<dbReference type="EMBL" id="AZBU02000001">
    <property type="protein sequence ID" value="TMS34323.1"/>
    <property type="molecule type" value="Genomic_DNA"/>
</dbReference>
<reference evidence="1 2" key="2">
    <citation type="journal article" date="2019" name="G3 (Bethesda)">
        <title>Hybrid Assembly of the Genome of the Entomopathogenic Nematode Steinernema carpocapsae Identifies the X-Chromosome.</title>
        <authorList>
            <person name="Serra L."/>
            <person name="Macchietto M."/>
            <person name="Macias-Munoz A."/>
            <person name="McGill C.J."/>
            <person name="Rodriguez I.M."/>
            <person name="Rodriguez B."/>
            <person name="Murad R."/>
            <person name="Mortazavi A."/>
        </authorList>
    </citation>
    <scope>NUCLEOTIDE SEQUENCE [LARGE SCALE GENOMIC DNA]</scope>
    <source>
        <strain evidence="1 2">ALL</strain>
    </source>
</reference>
<dbReference type="STRING" id="34508.A0A4V6I790"/>
<dbReference type="EMBL" id="CM016762">
    <property type="protein sequence ID" value="TMS34323.1"/>
    <property type="molecule type" value="Genomic_DNA"/>
</dbReference>
<accession>A0A4V6I790</accession>
<dbReference type="Proteomes" id="UP000298663">
    <property type="component" value="Chromosome X"/>
</dbReference>
<keyword evidence="2" id="KW-1185">Reference proteome</keyword>
<sequence>MDKRLGFIANFARNASPDQLCSSANEQNCGCGVDFVEQAFCSQLDCTNRTANAKFQEFFGRGFWSATKCTRKVSVWSSLATGVYQ</sequence>
<gene>
    <name evidence="1" type="ORF">L596_001947</name>
</gene>
<evidence type="ECO:0000313" key="1">
    <source>
        <dbReference type="EMBL" id="TMS34323.1"/>
    </source>
</evidence>
<dbReference type="AlphaFoldDB" id="A0A4V6I790"/>
<proteinExistence type="predicted"/>